<dbReference type="AlphaFoldDB" id="A0ABD3BQQ0"/>
<evidence type="ECO:0000313" key="5">
    <source>
        <dbReference type="Proteomes" id="UP001632038"/>
    </source>
</evidence>
<evidence type="ECO:0000256" key="2">
    <source>
        <dbReference type="ARBA" id="ARBA00022737"/>
    </source>
</evidence>
<dbReference type="PROSITE" id="PS51375">
    <property type="entry name" value="PPR"/>
    <property type="match status" value="7"/>
</dbReference>
<protein>
    <recommendedName>
        <fullName evidence="6">Pentatricopeptide repeat-containing protein</fullName>
    </recommendedName>
</protein>
<dbReference type="InterPro" id="IPR011990">
    <property type="entry name" value="TPR-like_helical_dom_sf"/>
</dbReference>
<dbReference type="InterPro" id="IPR002885">
    <property type="entry name" value="PPR_rpt"/>
</dbReference>
<feature type="repeat" description="PPR" evidence="3">
    <location>
        <begin position="169"/>
        <end position="203"/>
    </location>
</feature>
<name>A0ABD3BQQ0_9LAMI</name>
<evidence type="ECO:0008006" key="6">
    <source>
        <dbReference type="Google" id="ProtNLM"/>
    </source>
</evidence>
<keyword evidence="5" id="KW-1185">Reference proteome</keyword>
<dbReference type="Pfam" id="PF01535">
    <property type="entry name" value="PPR"/>
    <property type="match status" value="1"/>
</dbReference>
<dbReference type="Gene3D" id="1.25.40.10">
    <property type="entry name" value="Tetratricopeptide repeat domain"/>
    <property type="match status" value="4"/>
</dbReference>
<feature type="repeat" description="PPR" evidence="3">
    <location>
        <begin position="204"/>
        <end position="238"/>
    </location>
</feature>
<gene>
    <name evidence="4" type="ORF">CASFOL_034733</name>
</gene>
<accession>A0ABD3BQQ0</accession>
<reference evidence="5" key="1">
    <citation type="journal article" date="2024" name="IScience">
        <title>Strigolactones Initiate the Formation of Haustorium-like Structures in Castilleja.</title>
        <authorList>
            <person name="Buerger M."/>
            <person name="Peterson D."/>
            <person name="Chory J."/>
        </authorList>
    </citation>
    <scope>NUCLEOTIDE SEQUENCE [LARGE SCALE GENOMIC DNA]</scope>
</reference>
<dbReference type="Proteomes" id="UP001632038">
    <property type="component" value="Unassembled WGS sequence"/>
</dbReference>
<keyword evidence="2" id="KW-0677">Repeat</keyword>
<dbReference type="EMBL" id="JAVIJP010000066">
    <property type="protein sequence ID" value="KAL3619821.1"/>
    <property type="molecule type" value="Genomic_DNA"/>
</dbReference>
<dbReference type="InterPro" id="IPR051114">
    <property type="entry name" value="Mito_RNA_Proc_CCM1"/>
</dbReference>
<comment type="caution">
    <text evidence="4">The sequence shown here is derived from an EMBL/GenBank/DDBJ whole genome shotgun (WGS) entry which is preliminary data.</text>
</comment>
<organism evidence="4 5">
    <name type="scientific">Castilleja foliolosa</name>
    <dbReference type="NCBI Taxonomy" id="1961234"/>
    <lineage>
        <taxon>Eukaryota</taxon>
        <taxon>Viridiplantae</taxon>
        <taxon>Streptophyta</taxon>
        <taxon>Embryophyta</taxon>
        <taxon>Tracheophyta</taxon>
        <taxon>Spermatophyta</taxon>
        <taxon>Magnoliopsida</taxon>
        <taxon>eudicotyledons</taxon>
        <taxon>Gunneridae</taxon>
        <taxon>Pentapetalae</taxon>
        <taxon>asterids</taxon>
        <taxon>lamiids</taxon>
        <taxon>Lamiales</taxon>
        <taxon>Orobanchaceae</taxon>
        <taxon>Pedicularideae</taxon>
        <taxon>Castillejinae</taxon>
        <taxon>Castilleja</taxon>
    </lineage>
</organism>
<feature type="repeat" description="PPR" evidence="3">
    <location>
        <begin position="239"/>
        <end position="273"/>
    </location>
</feature>
<dbReference type="NCBIfam" id="TIGR00756">
    <property type="entry name" value="PPR"/>
    <property type="match status" value="6"/>
</dbReference>
<dbReference type="Pfam" id="PF13812">
    <property type="entry name" value="PPR_3"/>
    <property type="match status" value="1"/>
</dbReference>
<dbReference type="PANTHER" id="PTHR47934">
    <property type="entry name" value="PENTATRICOPEPTIDE REPEAT-CONTAINING PROTEIN PET309, MITOCHONDRIAL"/>
    <property type="match status" value="1"/>
</dbReference>
<comment type="similarity">
    <text evidence="1">Belongs to the PPR family. P subfamily.</text>
</comment>
<sequence>MAISASIIRHTFSSIAPQLPNGSLNKFLLFSTHSSMAAEKFLTLLEKNQTPVEKTLDTFKAKLNHDCITQVLEKCAIDKPQLGVRFFIWAALHPTHRHTPHMYAKACKLLDIEQNPRIIVDVIDKYRAEGSIVSIKMFKVVLNLCKAAKDVNLALRVLKKMKEFNVRPDTVSYNVVIRLLVENFRLDEAMGLMREMGLIDLYPDMVTYVSIIKGFCDAGKLEDALGLVKVMKGHGCVPNTVVYSTLLDGICRNGNLELASEFLSGMEKENGVCKPNIITYTTMIKGFIEKGKLTEALGVLNQMDDFGIKPNKVTFVAILDGLCRHGRVEEACGVIDKFSAGGTRDDELYSLFVVSLMRAGKDKASEKMFRMMMERGMRPSGLALNDIIKRVVSEGRVMDGFLLFGEVEKSGNLVAVDSEVYAILLDGVCRENCFVEAGRIVRAMVESGIRLKSSHAKKIIELLKSSGEYDLASDVSRIKC</sequence>
<dbReference type="PANTHER" id="PTHR47934:SF6">
    <property type="entry name" value="MITOCHONDRIAL GROUP I INTRON SPLICING FACTOR CCM1-RELATED"/>
    <property type="match status" value="1"/>
</dbReference>
<evidence type="ECO:0000256" key="1">
    <source>
        <dbReference type="ARBA" id="ARBA00007626"/>
    </source>
</evidence>
<dbReference type="Pfam" id="PF13041">
    <property type="entry name" value="PPR_2"/>
    <property type="match status" value="2"/>
</dbReference>
<feature type="repeat" description="PPR" evidence="3">
    <location>
        <begin position="417"/>
        <end position="451"/>
    </location>
</feature>
<evidence type="ECO:0000313" key="4">
    <source>
        <dbReference type="EMBL" id="KAL3619821.1"/>
    </source>
</evidence>
<feature type="repeat" description="PPR" evidence="3">
    <location>
        <begin position="345"/>
        <end position="379"/>
    </location>
</feature>
<proteinExistence type="inferred from homology"/>
<evidence type="ECO:0000256" key="3">
    <source>
        <dbReference type="PROSITE-ProRule" id="PRU00708"/>
    </source>
</evidence>
<feature type="repeat" description="PPR" evidence="3">
    <location>
        <begin position="134"/>
        <end position="168"/>
    </location>
</feature>
<feature type="repeat" description="PPR" evidence="3">
    <location>
        <begin position="276"/>
        <end position="310"/>
    </location>
</feature>